<organism evidence="3 4">
    <name type="scientific">Psychrobacter glaciei</name>
    <dbReference type="NCBI Taxonomy" id="619771"/>
    <lineage>
        <taxon>Bacteria</taxon>
        <taxon>Pseudomonadati</taxon>
        <taxon>Pseudomonadota</taxon>
        <taxon>Gammaproteobacteria</taxon>
        <taxon>Moraxellales</taxon>
        <taxon>Moraxellaceae</taxon>
        <taxon>Psychrobacter</taxon>
    </lineage>
</organism>
<dbReference type="Pfam" id="PF06123">
    <property type="entry name" value="CreD"/>
    <property type="match status" value="1"/>
</dbReference>
<keyword evidence="4" id="KW-1185">Reference proteome</keyword>
<keyword evidence="2" id="KW-1133">Transmembrane helix</keyword>
<feature type="transmembrane region" description="Helical" evidence="2">
    <location>
        <begin position="440"/>
        <end position="459"/>
    </location>
</feature>
<feature type="transmembrane region" description="Helical" evidence="2">
    <location>
        <begin position="410"/>
        <end position="428"/>
    </location>
</feature>
<dbReference type="RefSeq" id="WP_189581879.1">
    <property type="nucleotide sequence ID" value="NZ_BMZR01000001.1"/>
</dbReference>
<dbReference type="PANTHER" id="PTHR30092:SF0">
    <property type="entry name" value="INNER MEMBRANE PROTEIN CRED"/>
    <property type="match status" value="1"/>
</dbReference>
<evidence type="ECO:0000313" key="3">
    <source>
        <dbReference type="EMBL" id="GHD28389.1"/>
    </source>
</evidence>
<comment type="caution">
    <text evidence="3">The sequence shown here is derived from an EMBL/GenBank/DDBJ whole genome shotgun (WGS) entry which is preliminary data.</text>
</comment>
<gene>
    <name evidence="3" type="primary">creD</name>
    <name evidence="3" type="ORF">GCM10016272_07620</name>
</gene>
<protein>
    <submittedName>
        <fullName evidence="3">Membrane protein</fullName>
    </submittedName>
</protein>
<evidence type="ECO:0000313" key="4">
    <source>
        <dbReference type="Proteomes" id="UP000610203"/>
    </source>
</evidence>
<feature type="transmembrane region" description="Helical" evidence="2">
    <location>
        <begin position="494"/>
        <end position="512"/>
    </location>
</feature>
<feature type="transmembrane region" description="Helical" evidence="2">
    <location>
        <begin position="465"/>
        <end position="487"/>
    </location>
</feature>
<reference evidence="4" key="1">
    <citation type="journal article" date="2019" name="Int. J. Syst. Evol. Microbiol.">
        <title>The Global Catalogue of Microorganisms (GCM) 10K type strain sequencing project: providing services to taxonomists for standard genome sequencing and annotation.</title>
        <authorList>
            <consortium name="The Broad Institute Genomics Platform"/>
            <consortium name="The Broad Institute Genome Sequencing Center for Infectious Disease"/>
            <person name="Wu L."/>
            <person name="Ma J."/>
        </authorList>
    </citation>
    <scope>NUCLEOTIDE SEQUENCE [LARGE SCALE GENOMIC DNA]</scope>
    <source>
        <strain evidence="4">KCTC 42280</strain>
    </source>
</reference>
<evidence type="ECO:0000256" key="2">
    <source>
        <dbReference type="SAM" id="Phobius"/>
    </source>
</evidence>
<dbReference type="Proteomes" id="UP000610203">
    <property type="component" value="Unassembled WGS sequence"/>
</dbReference>
<feature type="region of interest" description="Disordered" evidence="1">
    <location>
        <begin position="143"/>
        <end position="163"/>
    </location>
</feature>
<dbReference type="InterPro" id="IPR010364">
    <property type="entry name" value="Uncharacterised_IM_CreD"/>
</dbReference>
<keyword evidence="2" id="KW-0812">Transmembrane</keyword>
<name>A0ABQ3GNH6_9GAMM</name>
<sequence length="545" mass="60016">MQKTLFTKLSIIAGLCIIFAIGLNMIGSVIYERQNYAASVIKEIAQQHINPQEVITPFIAIPTTVTPECQITAPGTTSKCAPSYSKIETIFANQTQATQDLEVSTDTYKRGIYHATSYDGALTFDQRYIFDKAISRLYEATSPASAEQSSVNTPTSNNKTKPKETIIHWNEAKLIIPVSDLRGVATLPTVTIEQKPIKATYPQTPLLKNLTYVEVAIPQNILQRATKNMASQQSKSRLIATSTNSEALASTDIGSQSPDIKDNQATDIMIDLPLAGISNLNTVPTGQNFNLTMRSNWHAPNFIGKALPNAKKFTANGFEASWQNQYLTIANNQYLSQCLSTANNRCVVISKATLDTSSQSMTPDDAITAIEGIVTEEGTTVTDSYQNVRLNSFGVSFAEPNDVYLQTERAMKYALLLILVSFGTFFLFEVIKSSRIHPIQYLLVGCALFVFYVLLLPLAEQIVFWKAYTIAASACVGLIGWYTYYVLGGIKRAAIFTATLAGLYASFFGILTTEDMNLLLGAVFCFVLLACVMVMTRKIDWYKIA</sequence>
<accession>A0ABQ3GNH6</accession>
<feature type="compositionally biased region" description="Polar residues" evidence="1">
    <location>
        <begin position="143"/>
        <end position="159"/>
    </location>
</feature>
<dbReference type="EMBL" id="BMZR01000001">
    <property type="protein sequence ID" value="GHD28389.1"/>
    <property type="molecule type" value="Genomic_DNA"/>
</dbReference>
<dbReference type="NCBIfam" id="NF008712">
    <property type="entry name" value="PRK11715.1-1"/>
    <property type="match status" value="1"/>
</dbReference>
<evidence type="ECO:0000256" key="1">
    <source>
        <dbReference type="SAM" id="MobiDB-lite"/>
    </source>
</evidence>
<dbReference type="PANTHER" id="PTHR30092">
    <property type="entry name" value="INNER MEMBRANE PROTEIN CRED"/>
    <property type="match status" value="1"/>
</dbReference>
<feature type="transmembrane region" description="Helical" evidence="2">
    <location>
        <begin position="12"/>
        <end position="31"/>
    </location>
</feature>
<keyword evidence="2" id="KW-0472">Membrane</keyword>
<proteinExistence type="predicted"/>
<feature type="transmembrane region" description="Helical" evidence="2">
    <location>
        <begin position="518"/>
        <end position="536"/>
    </location>
</feature>